<keyword evidence="7 10" id="KW-0573">Peptidoglycan synthesis</keyword>
<comment type="pathway">
    <text evidence="10 11">Cell wall biogenesis; peptidoglycan biosynthesis.</text>
</comment>
<reference evidence="16" key="1">
    <citation type="journal article" date="2010" name="Stand. Genomic Sci.">
        <title>Complete genome sequence of Syntrophothermus lipocalidus type strain (TGB-C1T).</title>
        <authorList>
            <consortium name="US DOE Joint Genome Institute (JGI-PGF)"/>
            <person name="Djao O."/>
            <person name="Zhang X."/>
            <person name="Lucas S."/>
            <person name="Lapidus A."/>
            <person name="Glavina Del Rio T."/>
            <person name="Nolan M."/>
            <person name="Tice H."/>
            <person name="Cheng J."/>
            <person name="Han C."/>
            <person name="Tapia R."/>
            <person name="Goodwin L."/>
            <person name="Pitluck S."/>
            <person name="Liolios K."/>
            <person name="Ivanova N."/>
            <person name="Mavromatis K."/>
            <person name="Mikhailova N."/>
            <person name="Ovchinnikova G."/>
            <person name="Pati A."/>
            <person name="Brambilla E."/>
            <person name="Chen A."/>
            <person name="Palaniappan K."/>
            <person name="Land M."/>
            <person name="Hauser L."/>
            <person name="Chang Y."/>
            <person name="Jeffries C."/>
            <person name="Rohde M."/>
            <person name="Sikorski J."/>
            <person name="Spring S."/>
            <person name="Goker M."/>
            <person name="Detter J."/>
            <person name="Woyke T."/>
            <person name="Bristow J."/>
            <person name="Eisen J."/>
            <person name="Markowitz V."/>
            <person name="Hugenholtz P."/>
            <person name="Kyrpides N."/>
            <person name="Klenk H."/>
        </authorList>
    </citation>
    <scope>NUCLEOTIDE SEQUENCE [LARGE SCALE GENOMIC DNA]</scope>
    <source>
        <strain evidence="16">DSM 12680 / TGB-C1</strain>
    </source>
</reference>
<keyword evidence="6 10" id="KW-0133">Cell shape</keyword>
<keyword evidence="2 10" id="KW-0436">Ligase</keyword>
<accession>D7CLI6</accession>
<dbReference type="Gene3D" id="3.90.190.20">
    <property type="entry name" value="Mur ligase, C-terminal domain"/>
    <property type="match status" value="1"/>
</dbReference>
<evidence type="ECO:0000256" key="1">
    <source>
        <dbReference type="ARBA" id="ARBA00022490"/>
    </source>
</evidence>
<dbReference type="GO" id="GO:0071555">
    <property type="term" value="P:cell wall organization"/>
    <property type="evidence" value="ECO:0007669"/>
    <property type="project" value="UniProtKB-KW"/>
</dbReference>
<keyword evidence="1 10" id="KW-0963">Cytoplasm</keyword>
<evidence type="ECO:0000256" key="10">
    <source>
        <dbReference type="HAMAP-Rule" id="MF_02019"/>
    </source>
</evidence>
<organism evidence="15 16">
    <name type="scientific">Syntrophothermus lipocalidus (strain DSM 12680 / TGB-C1)</name>
    <dbReference type="NCBI Taxonomy" id="643648"/>
    <lineage>
        <taxon>Bacteria</taxon>
        <taxon>Bacillati</taxon>
        <taxon>Bacillota</taxon>
        <taxon>Clostridia</taxon>
        <taxon>Eubacteriales</taxon>
        <taxon>Syntrophomonadaceae</taxon>
        <taxon>Syntrophothermus</taxon>
    </lineage>
</organism>
<evidence type="ECO:0000256" key="5">
    <source>
        <dbReference type="ARBA" id="ARBA00022840"/>
    </source>
</evidence>
<gene>
    <name evidence="10" type="primary">murF</name>
    <name evidence="15" type="ordered locus">Slip_0791</name>
</gene>
<evidence type="ECO:0000259" key="12">
    <source>
        <dbReference type="Pfam" id="PF01225"/>
    </source>
</evidence>
<evidence type="ECO:0000256" key="9">
    <source>
        <dbReference type="ARBA" id="ARBA00023316"/>
    </source>
</evidence>
<dbReference type="GO" id="GO:0008360">
    <property type="term" value="P:regulation of cell shape"/>
    <property type="evidence" value="ECO:0007669"/>
    <property type="project" value="UniProtKB-KW"/>
</dbReference>
<dbReference type="InterPro" id="IPR005863">
    <property type="entry name" value="UDP-N-AcMur_synth"/>
</dbReference>
<dbReference type="eggNOG" id="COG0770">
    <property type="taxonomic scope" value="Bacteria"/>
</dbReference>
<dbReference type="GO" id="GO:0005737">
    <property type="term" value="C:cytoplasm"/>
    <property type="evidence" value="ECO:0007669"/>
    <property type="project" value="UniProtKB-SubCell"/>
</dbReference>
<proteinExistence type="inferred from homology"/>
<evidence type="ECO:0000256" key="4">
    <source>
        <dbReference type="ARBA" id="ARBA00022741"/>
    </source>
</evidence>
<dbReference type="InterPro" id="IPR051046">
    <property type="entry name" value="MurCDEF_CellWall_CoF430Synth"/>
</dbReference>
<dbReference type="GO" id="GO:0008766">
    <property type="term" value="F:UDP-N-acetylmuramoylalanyl-D-glutamyl-2,6-diaminopimelate-D-alanyl-D-alanine ligase activity"/>
    <property type="evidence" value="ECO:0007669"/>
    <property type="project" value="RHEA"/>
</dbReference>
<feature type="domain" description="Mur ligase N-terminal catalytic" evidence="12">
    <location>
        <begin position="24"/>
        <end position="74"/>
    </location>
</feature>
<evidence type="ECO:0000256" key="11">
    <source>
        <dbReference type="RuleBase" id="RU004136"/>
    </source>
</evidence>
<reference evidence="15 16" key="2">
    <citation type="journal article" date="2010" name="Stand. Genomic Sci.">
        <title>Complete genome sequence of Syntrophothermus lipocalidus type strain (TGB-C1).</title>
        <authorList>
            <person name="Djao O.D."/>
            <person name="Zhang X."/>
            <person name="Lucas S."/>
            <person name="Lapidus A."/>
            <person name="Del Rio T.G."/>
            <person name="Nolan M."/>
            <person name="Tice H."/>
            <person name="Cheng J.F."/>
            <person name="Han C."/>
            <person name="Tapia R."/>
            <person name="Goodwin L."/>
            <person name="Pitluck S."/>
            <person name="Liolios K."/>
            <person name="Ivanova N."/>
            <person name="Mavromatis K."/>
            <person name="Mikhailova N."/>
            <person name="Ovchinnikova G."/>
            <person name="Pati A."/>
            <person name="Brambilla E."/>
            <person name="Chen A."/>
            <person name="Palaniappan K."/>
            <person name="Land M."/>
            <person name="Hauser L."/>
            <person name="Chang Y.J."/>
            <person name="Jeffries C.D."/>
            <person name="Rohde M."/>
            <person name="Sikorski J."/>
            <person name="Spring S."/>
            <person name="Goker M."/>
            <person name="Detter J.C."/>
            <person name="Woyke T."/>
            <person name="Bristow J."/>
            <person name="Eisen J.A."/>
            <person name="Markowitz V."/>
            <person name="Hugenholtz P."/>
            <person name="Kyrpides N.C."/>
            <person name="Klenk H.P."/>
        </authorList>
    </citation>
    <scope>NUCLEOTIDE SEQUENCE [LARGE SCALE GENOMIC DNA]</scope>
    <source>
        <strain evidence="16">DSM 12680 / TGB-C1</strain>
    </source>
</reference>
<evidence type="ECO:0000313" key="16">
    <source>
        <dbReference type="Proteomes" id="UP000000378"/>
    </source>
</evidence>
<dbReference type="PANTHER" id="PTHR43024">
    <property type="entry name" value="UDP-N-ACETYLMURAMOYL-TRIPEPTIDE--D-ALANYL-D-ALANINE LIGASE"/>
    <property type="match status" value="1"/>
</dbReference>
<name>D7CLI6_SYNLT</name>
<feature type="domain" description="Mur ligase central" evidence="14">
    <location>
        <begin position="111"/>
        <end position="297"/>
    </location>
</feature>
<evidence type="ECO:0000259" key="14">
    <source>
        <dbReference type="Pfam" id="PF08245"/>
    </source>
</evidence>
<evidence type="ECO:0000256" key="2">
    <source>
        <dbReference type="ARBA" id="ARBA00022598"/>
    </source>
</evidence>
<evidence type="ECO:0000259" key="13">
    <source>
        <dbReference type="Pfam" id="PF02875"/>
    </source>
</evidence>
<dbReference type="EMBL" id="CP002048">
    <property type="protein sequence ID" value="ADI01571.1"/>
    <property type="molecule type" value="Genomic_DNA"/>
</dbReference>
<dbReference type="Gene3D" id="3.40.1390.10">
    <property type="entry name" value="MurE/MurF, N-terminal domain"/>
    <property type="match status" value="1"/>
</dbReference>
<comment type="similarity">
    <text evidence="10">Belongs to the MurCDEF family. MurF subfamily.</text>
</comment>
<dbReference type="PANTHER" id="PTHR43024:SF1">
    <property type="entry name" value="UDP-N-ACETYLMURAMOYL-TRIPEPTIDE--D-ALANYL-D-ALANINE LIGASE"/>
    <property type="match status" value="1"/>
</dbReference>
<evidence type="ECO:0000256" key="3">
    <source>
        <dbReference type="ARBA" id="ARBA00022618"/>
    </source>
</evidence>
<dbReference type="InterPro" id="IPR036615">
    <property type="entry name" value="Mur_ligase_C_dom_sf"/>
</dbReference>
<dbReference type="Proteomes" id="UP000000378">
    <property type="component" value="Chromosome"/>
</dbReference>
<keyword evidence="3 10" id="KW-0132">Cell division</keyword>
<dbReference type="SUPFAM" id="SSF63418">
    <property type="entry name" value="MurE/MurF N-terminal domain"/>
    <property type="match status" value="1"/>
</dbReference>
<dbReference type="HOGENOM" id="CLU_031507_1_1_9"/>
<dbReference type="Pfam" id="PF01225">
    <property type="entry name" value="Mur_ligase"/>
    <property type="match status" value="1"/>
</dbReference>
<evidence type="ECO:0000313" key="15">
    <source>
        <dbReference type="EMBL" id="ADI01571.1"/>
    </source>
</evidence>
<evidence type="ECO:0000256" key="6">
    <source>
        <dbReference type="ARBA" id="ARBA00022960"/>
    </source>
</evidence>
<dbReference type="STRING" id="643648.Slip_0791"/>
<dbReference type="InterPro" id="IPR004101">
    <property type="entry name" value="Mur_ligase_C"/>
</dbReference>
<evidence type="ECO:0000256" key="7">
    <source>
        <dbReference type="ARBA" id="ARBA00022984"/>
    </source>
</evidence>
<dbReference type="SUPFAM" id="SSF53623">
    <property type="entry name" value="MurD-like peptide ligases, catalytic domain"/>
    <property type="match status" value="1"/>
</dbReference>
<keyword evidence="5 10" id="KW-0067">ATP-binding</keyword>
<dbReference type="InterPro" id="IPR036565">
    <property type="entry name" value="Mur-like_cat_sf"/>
</dbReference>
<dbReference type="KEGG" id="slp:Slip_0791"/>
<protein>
    <recommendedName>
        <fullName evidence="10 11">UDP-N-acetylmuramoyl-tripeptide--D-alanyl-D-alanine ligase</fullName>
        <ecNumber evidence="10 11">6.3.2.10</ecNumber>
    </recommendedName>
    <alternativeName>
        <fullName evidence="10">D-alanyl-D-alanine-adding enzyme</fullName>
    </alternativeName>
</protein>
<dbReference type="NCBIfam" id="TIGR01143">
    <property type="entry name" value="murF"/>
    <property type="match status" value="1"/>
</dbReference>
<dbReference type="GO" id="GO:0009252">
    <property type="term" value="P:peptidoglycan biosynthetic process"/>
    <property type="evidence" value="ECO:0007669"/>
    <property type="project" value="UniProtKB-UniRule"/>
</dbReference>
<feature type="domain" description="Mur ligase C-terminal" evidence="13">
    <location>
        <begin position="319"/>
        <end position="446"/>
    </location>
</feature>
<evidence type="ECO:0000256" key="8">
    <source>
        <dbReference type="ARBA" id="ARBA00023306"/>
    </source>
</evidence>
<dbReference type="Gene3D" id="3.40.1190.10">
    <property type="entry name" value="Mur-like, catalytic domain"/>
    <property type="match status" value="1"/>
</dbReference>
<keyword evidence="8 10" id="KW-0131">Cell cycle</keyword>
<dbReference type="AlphaFoldDB" id="D7CLI6"/>
<dbReference type="HAMAP" id="MF_02019">
    <property type="entry name" value="MurF"/>
    <property type="match status" value="1"/>
</dbReference>
<comment type="function">
    <text evidence="10 11">Involved in cell wall formation. Catalyzes the final step in the synthesis of UDP-N-acetylmuramoyl-pentapeptide, the precursor of murein.</text>
</comment>
<dbReference type="GO" id="GO:0051301">
    <property type="term" value="P:cell division"/>
    <property type="evidence" value="ECO:0007669"/>
    <property type="project" value="UniProtKB-KW"/>
</dbReference>
<dbReference type="Pfam" id="PF02875">
    <property type="entry name" value="Mur_ligase_C"/>
    <property type="match status" value="1"/>
</dbReference>
<dbReference type="OrthoDB" id="9801978at2"/>
<dbReference type="InterPro" id="IPR000713">
    <property type="entry name" value="Mur_ligase_N"/>
</dbReference>
<keyword evidence="9 10" id="KW-0961">Cell wall biogenesis/degradation</keyword>
<feature type="binding site" evidence="10">
    <location>
        <begin position="113"/>
        <end position="119"/>
    </location>
    <ligand>
        <name>ATP</name>
        <dbReference type="ChEBI" id="CHEBI:30616"/>
    </ligand>
</feature>
<comment type="catalytic activity">
    <reaction evidence="10 11">
        <text>D-alanyl-D-alanine + UDP-N-acetyl-alpha-D-muramoyl-L-alanyl-gamma-D-glutamyl-meso-2,6-diaminopimelate + ATP = UDP-N-acetyl-alpha-D-muramoyl-L-alanyl-gamma-D-glutamyl-meso-2,6-diaminopimeloyl-D-alanyl-D-alanine + ADP + phosphate + H(+)</text>
        <dbReference type="Rhea" id="RHEA:28374"/>
        <dbReference type="ChEBI" id="CHEBI:15378"/>
        <dbReference type="ChEBI" id="CHEBI:30616"/>
        <dbReference type="ChEBI" id="CHEBI:43474"/>
        <dbReference type="ChEBI" id="CHEBI:57822"/>
        <dbReference type="ChEBI" id="CHEBI:61386"/>
        <dbReference type="ChEBI" id="CHEBI:83905"/>
        <dbReference type="ChEBI" id="CHEBI:456216"/>
        <dbReference type="EC" id="6.3.2.10"/>
    </reaction>
</comment>
<sequence length="459" mass="50109">MYSRLLDIARAIEGNIIQGRPDIEITGVSLNSRRSGHGDVFFALKGDRHDGHDFVPEALRNGALAAVVSRPVSLPQGLGERGLILVRDVKKALQMLARWHRQRFKLHLVGVTGSVGKTTTKDLTATCLEARFQTLKTEGNYNNEIGVPLTLLRLDHRYEACVVEMAMRNLGEIEELASIALPTCGIIVNVEPVHLENLGSMERIAQAKCELFKYVDERGFVAINGDNPLLVEAAEKYAVKKVRFGWGANCDDRLLDVNSSSEETRIKASLAGQAAEFCLPFPGSHLAYNVIAAAGVAVRLGVDLADIQSKIRSFSPSSRRLNIKTGLGGITIIDDCYNANPVSMKAGLEVLSDVAAGRYRVAVLGDMYELGSYEVQGHREVGYKAAELGVERLVTVGELARHIGEAAKEAGLDKERILHFSDKELAIAYLKSDLPAEAVVLIKASRGMHMEDIVQELEV</sequence>
<dbReference type="UniPathway" id="UPA00219"/>
<dbReference type="InterPro" id="IPR013221">
    <property type="entry name" value="Mur_ligase_cen"/>
</dbReference>
<dbReference type="EC" id="6.3.2.10" evidence="10 11"/>
<dbReference type="SUPFAM" id="SSF53244">
    <property type="entry name" value="MurD-like peptide ligases, peptide-binding domain"/>
    <property type="match status" value="1"/>
</dbReference>
<dbReference type="RefSeq" id="WP_013174973.1">
    <property type="nucleotide sequence ID" value="NC_014220.1"/>
</dbReference>
<dbReference type="Pfam" id="PF08245">
    <property type="entry name" value="Mur_ligase_M"/>
    <property type="match status" value="1"/>
</dbReference>
<keyword evidence="16" id="KW-1185">Reference proteome</keyword>
<dbReference type="InterPro" id="IPR035911">
    <property type="entry name" value="MurE/MurF_N"/>
</dbReference>
<dbReference type="GO" id="GO:0005524">
    <property type="term" value="F:ATP binding"/>
    <property type="evidence" value="ECO:0007669"/>
    <property type="project" value="UniProtKB-UniRule"/>
</dbReference>
<comment type="subcellular location">
    <subcellularLocation>
        <location evidence="10 11">Cytoplasm</location>
    </subcellularLocation>
</comment>
<dbReference type="GO" id="GO:0047480">
    <property type="term" value="F:UDP-N-acetylmuramoyl-tripeptide-D-alanyl-D-alanine ligase activity"/>
    <property type="evidence" value="ECO:0007669"/>
    <property type="project" value="UniProtKB-UniRule"/>
</dbReference>
<keyword evidence="4 10" id="KW-0547">Nucleotide-binding</keyword>